<dbReference type="eggNOG" id="COG1695">
    <property type="taxonomic scope" value="Bacteria"/>
</dbReference>
<dbReference type="Proteomes" id="UP000017048">
    <property type="component" value="Unassembled WGS sequence"/>
</dbReference>
<feature type="region of interest" description="Disordered" evidence="1">
    <location>
        <begin position="182"/>
        <end position="220"/>
    </location>
</feature>
<dbReference type="Gene3D" id="1.10.10.10">
    <property type="entry name" value="Winged helix-like DNA-binding domain superfamily/Winged helix DNA-binding domain"/>
    <property type="match status" value="1"/>
</dbReference>
<dbReference type="Pfam" id="PF03551">
    <property type="entry name" value="PadR"/>
    <property type="match status" value="1"/>
</dbReference>
<dbReference type="PANTHER" id="PTHR43252:SF2">
    <property type="entry name" value="TRANSCRIPTION REGULATOR, PADR-LIKE FAMILY"/>
    <property type="match status" value="1"/>
</dbReference>
<feature type="domain" description="Transcription regulator PadR N-terminal" evidence="2">
    <location>
        <begin position="5"/>
        <end position="80"/>
    </location>
</feature>
<dbReference type="SUPFAM" id="SSF46785">
    <property type="entry name" value="Winged helix' DNA-binding domain"/>
    <property type="match status" value="1"/>
</dbReference>
<organism evidence="3 4">
    <name type="scientific">Nocardia asteroides NBRC 15531</name>
    <dbReference type="NCBI Taxonomy" id="1110697"/>
    <lineage>
        <taxon>Bacteria</taxon>
        <taxon>Bacillati</taxon>
        <taxon>Actinomycetota</taxon>
        <taxon>Actinomycetes</taxon>
        <taxon>Mycobacteriales</taxon>
        <taxon>Nocardiaceae</taxon>
        <taxon>Nocardia</taxon>
    </lineage>
</organism>
<proteinExistence type="predicted"/>
<dbReference type="InterPro" id="IPR036390">
    <property type="entry name" value="WH_DNA-bd_sf"/>
</dbReference>
<name>U5E4K8_NOCAS</name>
<evidence type="ECO:0000313" key="3">
    <source>
        <dbReference type="EMBL" id="GAD84282.1"/>
    </source>
</evidence>
<dbReference type="PANTHER" id="PTHR43252">
    <property type="entry name" value="TRANSCRIPTIONAL REGULATOR YQJI"/>
    <property type="match status" value="1"/>
</dbReference>
<gene>
    <name evidence="3" type="ORF">NCAST_23_00400</name>
</gene>
<dbReference type="InterPro" id="IPR036388">
    <property type="entry name" value="WH-like_DNA-bd_sf"/>
</dbReference>
<reference evidence="3 4" key="1">
    <citation type="journal article" date="2014" name="BMC Genomics">
        <title>Genome based analysis of type-I polyketide synthase and nonribosomal peptide synthetase gene clusters in seven strains of five representative Nocardia species.</title>
        <authorList>
            <person name="Komaki H."/>
            <person name="Ichikawa N."/>
            <person name="Hosoyama A."/>
            <person name="Takahashi-Nakaguchi A."/>
            <person name="Matsuzawa T."/>
            <person name="Suzuki K."/>
            <person name="Fujita N."/>
            <person name="Gonoi T."/>
        </authorList>
    </citation>
    <scope>NUCLEOTIDE SEQUENCE [LARGE SCALE GENOMIC DNA]</scope>
    <source>
        <strain evidence="3 4">NBRC 15531</strain>
    </source>
</reference>
<evidence type="ECO:0000256" key="1">
    <source>
        <dbReference type="SAM" id="MobiDB-lite"/>
    </source>
</evidence>
<dbReference type="AlphaFoldDB" id="U5E4K8"/>
<evidence type="ECO:0000259" key="2">
    <source>
        <dbReference type="Pfam" id="PF03551"/>
    </source>
</evidence>
<evidence type="ECO:0000313" key="4">
    <source>
        <dbReference type="Proteomes" id="UP000017048"/>
    </source>
</evidence>
<protein>
    <submittedName>
        <fullName evidence="3">PadR family transcriptional regulator</fullName>
    </submittedName>
</protein>
<sequence>MAIAVLALLDERPMHPYEMYQLLISRREDLLIKVRPGSLYHAVARLAVDEMVRAEGTEREGNRPERTTYRITETGRAALRGRIADLLRTPVQEFPIFRVALAEAHALPLDQVIALLGERTDHLAAALADLEAMLEWARGHDIPRRYFFVLEYMRATTRADLAWIQDFTAELAGGGVAWEQFDPVTGDRIEPDPPTTEPPLGDDPDAVPRPRWAADAARSR</sequence>
<dbReference type="InterPro" id="IPR005149">
    <property type="entry name" value="Tscrpt_reg_PadR_N"/>
</dbReference>
<accession>U5E4K8</accession>
<comment type="caution">
    <text evidence="3">The sequence shown here is derived from an EMBL/GenBank/DDBJ whole genome shotgun (WGS) entry which is preliminary data.</text>
</comment>
<dbReference type="EMBL" id="BAFO02000023">
    <property type="protein sequence ID" value="GAD84282.1"/>
    <property type="molecule type" value="Genomic_DNA"/>
</dbReference>
<keyword evidence="4" id="KW-1185">Reference proteome</keyword>
<dbReference type="STRING" id="1824.SAMN05444423_1011552"/>